<keyword evidence="1" id="KW-0472">Membrane</keyword>
<dbReference type="AlphaFoldDB" id="A0A1I7XH84"/>
<feature type="transmembrane region" description="Helical" evidence="1">
    <location>
        <begin position="116"/>
        <end position="133"/>
    </location>
</feature>
<feature type="transmembrane region" description="Helical" evidence="1">
    <location>
        <begin position="230"/>
        <end position="248"/>
    </location>
</feature>
<reference evidence="3" key="1">
    <citation type="submission" date="2016-11" db="UniProtKB">
        <authorList>
            <consortium name="WormBaseParasite"/>
        </authorList>
    </citation>
    <scope>IDENTIFICATION</scope>
</reference>
<feature type="transmembrane region" description="Helical" evidence="1">
    <location>
        <begin position="145"/>
        <end position="164"/>
    </location>
</feature>
<evidence type="ECO:0000313" key="2">
    <source>
        <dbReference type="Proteomes" id="UP000095283"/>
    </source>
</evidence>
<feature type="transmembrane region" description="Helical" evidence="1">
    <location>
        <begin position="170"/>
        <end position="191"/>
    </location>
</feature>
<evidence type="ECO:0000313" key="3">
    <source>
        <dbReference type="WBParaSite" id="Hba_17046"/>
    </source>
</evidence>
<protein>
    <submittedName>
        <fullName evidence="3">Transmembrane protein</fullName>
    </submittedName>
</protein>
<sequence>MAEIIERCVEQIQTTTETLRRRAVAYYDGIFLVANRCSTVAERLRDVAEPIAYDIKDYIGNAMNQKSPITDIGRETKNNIVELYLGISVLLIGLSAGQLVGAFVLCHLFNIIFDRYVEFLMLLLVPVYIYMNIRKNAAMDETERRTSLFGYALMIGALCGHLFGPSMTDLSPAIFFLPPLIMALLIDNELLVTPLASMDRYMFLYLGGALSVTCCTLGAVIPLGHFSLPVSFLSILHVAFMSIHFQCTKEKILNIGYSQFAYVTGLLVIQLVVNATFGFNHLVKKQFPELTSEI</sequence>
<proteinExistence type="predicted"/>
<evidence type="ECO:0000256" key="1">
    <source>
        <dbReference type="SAM" id="Phobius"/>
    </source>
</evidence>
<feature type="transmembrane region" description="Helical" evidence="1">
    <location>
        <begin position="83"/>
        <end position="110"/>
    </location>
</feature>
<feature type="transmembrane region" description="Helical" evidence="1">
    <location>
        <begin position="260"/>
        <end position="279"/>
    </location>
</feature>
<keyword evidence="1" id="KW-0812">Transmembrane</keyword>
<dbReference type="WBParaSite" id="Hba_17046">
    <property type="protein sequence ID" value="Hba_17046"/>
    <property type="gene ID" value="Hba_17046"/>
</dbReference>
<dbReference type="Proteomes" id="UP000095283">
    <property type="component" value="Unplaced"/>
</dbReference>
<accession>A0A1I7XH84</accession>
<keyword evidence="1" id="KW-1133">Transmembrane helix</keyword>
<keyword evidence="2" id="KW-1185">Reference proteome</keyword>
<organism evidence="2 3">
    <name type="scientific">Heterorhabditis bacteriophora</name>
    <name type="common">Entomopathogenic nematode worm</name>
    <dbReference type="NCBI Taxonomy" id="37862"/>
    <lineage>
        <taxon>Eukaryota</taxon>
        <taxon>Metazoa</taxon>
        <taxon>Ecdysozoa</taxon>
        <taxon>Nematoda</taxon>
        <taxon>Chromadorea</taxon>
        <taxon>Rhabditida</taxon>
        <taxon>Rhabditina</taxon>
        <taxon>Rhabditomorpha</taxon>
        <taxon>Strongyloidea</taxon>
        <taxon>Heterorhabditidae</taxon>
        <taxon>Heterorhabditis</taxon>
    </lineage>
</organism>
<feature type="transmembrane region" description="Helical" evidence="1">
    <location>
        <begin position="203"/>
        <end position="224"/>
    </location>
</feature>
<name>A0A1I7XH84_HETBA</name>